<evidence type="ECO:0000256" key="1">
    <source>
        <dbReference type="ARBA" id="ARBA00006484"/>
    </source>
</evidence>
<reference evidence="2" key="1">
    <citation type="submission" date="2018-05" db="EMBL/GenBank/DDBJ databases">
        <authorList>
            <person name="Lanie J.A."/>
            <person name="Ng W.-L."/>
            <person name="Kazmierczak K.M."/>
            <person name="Andrzejewski T.M."/>
            <person name="Davidsen T.M."/>
            <person name="Wayne K.J."/>
            <person name="Tettelin H."/>
            <person name="Glass J.I."/>
            <person name="Rusch D."/>
            <person name="Podicherti R."/>
            <person name="Tsui H.-C.T."/>
            <person name="Winkler M.E."/>
        </authorList>
    </citation>
    <scope>NUCLEOTIDE SEQUENCE</scope>
</reference>
<dbReference type="EMBL" id="UINC01107106">
    <property type="protein sequence ID" value="SVC72239.1"/>
    <property type="molecule type" value="Genomic_DNA"/>
</dbReference>
<name>A0A382PFS0_9ZZZZ</name>
<feature type="non-terminal residue" evidence="2">
    <location>
        <position position="1"/>
    </location>
</feature>
<sequence>VMANAVASEGANVAIVATYKSDILGVASNLESTHGRGCALGIVADVSDDHSSENAVSDVREYFGHVDVLINNAAIGPDVTSSDYKISPAKFWEVGGSLWRRALLVNTYGPQRMAQLVIPGMLEQGWGRIINITTSLDTMYMIDGGAYGPSKAALEAHTFVMARHLEGSGVTANVLIPGGLADTRVVPPSVRSSRVPIIPADIMCEPTIWLVSDNSNGINGMRFIALRWDASLPLDERITKAGAPAAWPQLGSQAVDPPRN</sequence>
<dbReference type="SUPFAM" id="SSF51735">
    <property type="entry name" value="NAD(P)-binding Rossmann-fold domains"/>
    <property type="match status" value="1"/>
</dbReference>
<dbReference type="InterPro" id="IPR002347">
    <property type="entry name" value="SDR_fam"/>
</dbReference>
<gene>
    <name evidence="2" type="ORF">METZ01_LOCUS325093</name>
</gene>
<evidence type="ECO:0000313" key="2">
    <source>
        <dbReference type="EMBL" id="SVC72239.1"/>
    </source>
</evidence>
<dbReference type="AlphaFoldDB" id="A0A382PFS0"/>
<dbReference type="PRINTS" id="PR00080">
    <property type="entry name" value="SDRFAMILY"/>
</dbReference>
<organism evidence="2">
    <name type="scientific">marine metagenome</name>
    <dbReference type="NCBI Taxonomy" id="408172"/>
    <lineage>
        <taxon>unclassified sequences</taxon>
        <taxon>metagenomes</taxon>
        <taxon>ecological metagenomes</taxon>
    </lineage>
</organism>
<dbReference type="PANTHER" id="PTHR42879">
    <property type="entry name" value="3-OXOACYL-(ACYL-CARRIER-PROTEIN) REDUCTASE"/>
    <property type="match status" value="1"/>
</dbReference>
<dbReference type="Pfam" id="PF00106">
    <property type="entry name" value="adh_short"/>
    <property type="match status" value="1"/>
</dbReference>
<protein>
    <recommendedName>
        <fullName evidence="3">SDR family oxidoreductase</fullName>
    </recommendedName>
</protein>
<dbReference type="PRINTS" id="PR00081">
    <property type="entry name" value="GDHRDH"/>
</dbReference>
<dbReference type="CDD" id="cd05233">
    <property type="entry name" value="SDR_c"/>
    <property type="match status" value="1"/>
</dbReference>
<dbReference type="InterPro" id="IPR036291">
    <property type="entry name" value="NAD(P)-bd_dom_sf"/>
</dbReference>
<accession>A0A382PFS0</accession>
<dbReference type="Gene3D" id="3.40.50.720">
    <property type="entry name" value="NAD(P)-binding Rossmann-like Domain"/>
    <property type="match status" value="1"/>
</dbReference>
<proteinExistence type="inferred from homology"/>
<dbReference type="InterPro" id="IPR050259">
    <property type="entry name" value="SDR"/>
</dbReference>
<comment type="similarity">
    <text evidence="1">Belongs to the short-chain dehydrogenases/reductases (SDR) family.</text>
</comment>
<evidence type="ECO:0008006" key="3">
    <source>
        <dbReference type="Google" id="ProtNLM"/>
    </source>
</evidence>